<evidence type="ECO:0000256" key="2">
    <source>
        <dbReference type="ARBA" id="ARBA00004496"/>
    </source>
</evidence>
<evidence type="ECO:0000256" key="4">
    <source>
        <dbReference type="ARBA" id="ARBA00022603"/>
    </source>
</evidence>
<dbReference type="GO" id="GO:0008276">
    <property type="term" value="F:protein methyltransferase activity"/>
    <property type="evidence" value="ECO:0007669"/>
    <property type="project" value="UniProtKB-ARBA"/>
</dbReference>
<keyword evidence="5" id="KW-0808">Transferase</keyword>
<evidence type="ECO:0000256" key="5">
    <source>
        <dbReference type="ARBA" id="ARBA00022679"/>
    </source>
</evidence>
<evidence type="ECO:0000256" key="14">
    <source>
        <dbReference type="ARBA" id="ARBA00093680"/>
    </source>
</evidence>
<keyword evidence="6" id="KW-0949">S-adenosyl-L-methionine</keyword>
<dbReference type="GO" id="GO:0042826">
    <property type="term" value="F:histone deacetylase binding"/>
    <property type="evidence" value="ECO:0007669"/>
    <property type="project" value="TreeGrafter"/>
</dbReference>
<evidence type="ECO:0000259" key="18">
    <source>
        <dbReference type="PROSITE" id="PS50865"/>
    </source>
</evidence>
<dbReference type="InterPro" id="IPR001214">
    <property type="entry name" value="SET_dom"/>
</dbReference>
<dbReference type="PROSITE" id="PS50280">
    <property type="entry name" value="SET"/>
    <property type="match status" value="1"/>
</dbReference>
<dbReference type="EMBL" id="MNPL01002681">
    <property type="protein sequence ID" value="OQR78055.1"/>
    <property type="molecule type" value="Genomic_DNA"/>
</dbReference>
<evidence type="ECO:0000256" key="6">
    <source>
        <dbReference type="ARBA" id="ARBA00022691"/>
    </source>
</evidence>
<keyword evidence="9" id="KW-0862">Zinc</keyword>
<dbReference type="Pfam" id="PF01753">
    <property type="entry name" value="zf-MYND"/>
    <property type="match status" value="1"/>
</dbReference>
<evidence type="ECO:0000313" key="19">
    <source>
        <dbReference type="EMBL" id="OQR78055.1"/>
    </source>
</evidence>
<proteinExistence type="predicted"/>
<evidence type="ECO:0000256" key="11">
    <source>
        <dbReference type="ARBA" id="ARBA00048985"/>
    </source>
</evidence>
<evidence type="ECO:0000256" key="15">
    <source>
        <dbReference type="PROSITE-ProRule" id="PRU00134"/>
    </source>
</evidence>
<dbReference type="Gene3D" id="1.10.220.160">
    <property type="match status" value="1"/>
</dbReference>
<dbReference type="InterPro" id="IPR044421">
    <property type="entry name" value="SMYD4_SET"/>
</dbReference>
<comment type="caution">
    <text evidence="19">The sequence shown here is derived from an EMBL/GenBank/DDBJ whole genome shotgun (WGS) entry which is preliminary data.</text>
</comment>
<dbReference type="GO" id="GO:0005634">
    <property type="term" value="C:nucleus"/>
    <property type="evidence" value="ECO:0007669"/>
    <property type="project" value="UniProtKB-SubCell"/>
</dbReference>
<keyword evidence="3" id="KW-0963">Cytoplasm</keyword>
<dbReference type="Gene3D" id="2.170.270.10">
    <property type="entry name" value="SET domain"/>
    <property type="match status" value="2"/>
</dbReference>
<comment type="subcellular location">
    <subcellularLocation>
        <location evidence="2">Cytoplasm</location>
    </subcellularLocation>
    <subcellularLocation>
        <location evidence="1">Nucleus</location>
    </subcellularLocation>
</comment>
<feature type="region of interest" description="Disordered" evidence="16">
    <location>
        <begin position="216"/>
        <end position="239"/>
    </location>
</feature>
<reference evidence="19 20" key="1">
    <citation type="journal article" date="2017" name="Gigascience">
        <title>Draft genome of the honey bee ectoparasitic mite, Tropilaelaps mercedesae, is shaped by the parasitic life history.</title>
        <authorList>
            <person name="Dong X."/>
            <person name="Armstrong S.D."/>
            <person name="Xia D."/>
            <person name="Makepeace B.L."/>
            <person name="Darby A.C."/>
            <person name="Kadowaki T."/>
        </authorList>
    </citation>
    <scope>NUCLEOTIDE SEQUENCE [LARGE SCALE GENOMIC DNA]</scope>
    <source>
        <strain evidence="19">Wuxi-XJTLU</strain>
    </source>
</reference>
<evidence type="ECO:0000256" key="10">
    <source>
        <dbReference type="ARBA" id="ARBA00023242"/>
    </source>
</evidence>
<dbReference type="STRING" id="418985.A0A1V9XX30"/>
<dbReference type="Gene3D" id="6.10.140.2220">
    <property type="match status" value="1"/>
</dbReference>
<evidence type="ECO:0000256" key="16">
    <source>
        <dbReference type="SAM" id="MobiDB-lite"/>
    </source>
</evidence>
<dbReference type="SUPFAM" id="SSF48452">
    <property type="entry name" value="TPR-like"/>
    <property type="match status" value="2"/>
</dbReference>
<gene>
    <name evidence="19" type="ORF">BIW11_06660</name>
</gene>
<dbReference type="PROSITE" id="PS50865">
    <property type="entry name" value="ZF_MYND_2"/>
    <property type="match status" value="1"/>
</dbReference>
<organism evidence="19 20">
    <name type="scientific">Tropilaelaps mercedesae</name>
    <dbReference type="NCBI Taxonomy" id="418985"/>
    <lineage>
        <taxon>Eukaryota</taxon>
        <taxon>Metazoa</taxon>
        <taxon>Ecdysozoa</taxon>
        <taxon>Arthropoda</taxon>
        <taxon>Chelicerata</taxon>
        <taxon>Arachnida</taxon>
        <taxon>Acari</taxon>
        <taxon>Parasitiformes</taxon>
        <taxon>Mesostigmata</taxon>
        <taxon>Gamasina</taxon>
        <taxon>Dermanyssoidea</taxon>
        <taxon>Laelapidae</taxon>
        <taxon>Tropilaelaps</taxon>
    </lineage>
</organism>
<dbReference type="Proteomes" id="UP000192247">
    <property type="component" value="Unassembled WGS sequence"/>
</dbReference>
<dbReference type="OrthoDB" id="62495at2759"/>
<evidence type="ECO:0000256" key="8">
    <source>
        <dbReference type="ARBA" id="ARBA00022771"/>
    </source>
</evidence>
<dbReference type="FunCoup" id="A0A1V9XX30">
    <property type="interactions" value="1129"/>
</dbReference>
<comment type="catalytic activity">
    <reaction evidence="11">
        <text>L-lysyl-[protein] + S-adenosyl-L-methionine = N(6)-methyl-L-lysyl-[protein] + S-adenosyl-L-homocysteine + H(+)</text>
        <dbReference type="Rhea" id="RHEA:51736"/>
        <dbReference type="Rhea" id="RHEA-COMP:9752"/>
        <dbReference type="Rhea" id="RHEA-COMP:13053"/>
        <dbReference type="ChEBI" id="CHEBI:15378"/>
        <dbReference type="ChEBI" id="CHEBI:29969"/>
        <dbReference type="ChEBI" id="CHEBI:57856"/>
        <dbReference type="ChEBI" id="CHEBI:59789"/>
        <dbReference type="ChEBI" id="CHEBI:61929"/>
    </reaction>
</comment>
<dbReference type="GO" id="GO:0032259">
    <property type="term" value="P:methylation"/>
    <property type="evidence" value="ECO:0007669"/>
    <property type="project" value="UniProtKB-KW"/>
</dbReference>
<dbReference type="SMART" id="SM00028">
    <property type="entry name" value="TPR"/>
    <property type="match status" value="4"/>
</dbReference>
<evidence type="ECO:0000313" key="20">
    <source>
        <dbReference type="Proteomes" id="UP000192247"/>
    </source>
</evidence>
<protein>
    <recommendedName>
        <fullName evidence="13">Protein-lysine N-methyltransferase SMYD4</fullName>
    </recommendedName>
    <alternativeName>
        <fullName evidence="14">SET and MYND domain-containing protein 4</fullName>
    </alternativeName>
</protein>
<dbReference type="GO" id="GO:0008270">
    <property type="term" value="F:zinc ion binding"/>
    <property type="evidence" value="ECO:0007669"/>
    <property type="project" value="UniProtKB-KW"/>
</dbReference>
<dbReference type="GO" id="GO:0008170">
    <property type="term" value="F:N-methyltransferase activity"/>
    <property type="evidence" value="ECO:0007669"/>
    <property type="project" value="UniProtKB-ARBA"/>
</dbReference>
<sequence length="791" mass="89706">MSRYESWQDVLDDTCERLRGSGVLQKGFKSLASNTDRILFCLQESLTQARVDEWLQVLCSARHKKFWEKAFELRSEGNLCFGVQQYREAAEYYTRSILCAPSPTACTGPNQGHAEELSLSFANRSAAWFYLGKFSLALRDIDQALEHDYPTNLRYKLHLRQAQCLLKTSAFDAAQATLTDAEMALDLSGLDSERLAKQSREIEMLRNKCSSKIPVECEPETDDEADDDDDELVQPSPHTTIPNASSALDALYSTEKGRFIVANRDLRPGDSLFVERPYASVLLPSFTKSHCHHCYRRIRAAYPCRQCSQVRYCSVSCALESWDKYHRSECGYLDLLTSVGIAHLAERVVLTAGLGLLEDFMKSRNSLECNYLPVYQLVTHEEDMHVEDLFQYSLTATLLLKFLERHTMFFATTQLSERVQDLQLRGGGGGSPSRRTSLRGQIRSECGPQLKLYVGGLLLRHIEQLICNAHAITTIQQPGDHAIEEDGVILEQEQVRVATAIYPSASLMNHSCEPNITSGFRFGSMLVVKAVRAITAGEEILNCYGPHYRRMPFQERQTALLEQYFFRCDCSACARGDVDDQILMAFKCEYCEGPLSSLESSGKAECLQCQTTQECLEKEQKAFRMHDLFVQGVQLAELESHDAALERLQRCLAVREKLLYRHNKQLMETYDMVAKCLCALQRFREAAAPLKQAIESVRYVYGKHSIELGNELLKYGDVLMNATQESFAKNGYSRELATLIGDTKRVLLQTEPIFLLHYGKAHPAIRELAEKRVKLDHFISRFKATPTVSRE</sequence>
<dbReference type="AlphaFoldDB" id="A0A1V9XX30"/>
<evidence type="ECO:0000256" key="9">
    <source>
        <dbReference type="ARBA" id="ARBA00022833"/>
    </source>
</evidence>
<keyword evidence="20" id="KW-1185">Reference proteome</keyword>
<dbReference type="PANTHER" id="PTHR46165">
    <property type="entry name" value="SET AND MYND DOMAIN-CONTAINING PROTEIN 4"/>
    <property type="match status" value="1"/>
</dbReference>
<dbReference type="InterPro" id="IPR011990">
    <property type="entry name" value="TPR-like_helical_dom_sf"/>
</dbReference>
<dbReference type="Gene3D" id="1.25.40.10">
    <property type="entry name" value="Tetratricopeptide repeat domain"/>
    <property type="match status" value="2"/>
</dbReference>
<name>A0A1V9XX30_9ACAR</name>
<evidence type="ECO:0000256" key="13">
    <source>
        <dbReference type="ARBA" id="ARBA00093635"/>
    </source>
</evidence>
<dbReference type="PANTHER" id="PTHR46165:SF2">
    <property type="entry name" value="SET AND MYND DOMAIN-CONTAINING PROTEIN 4"/>
    <property type="match status" value="1"/>
</dbReference>
<dbReference type="InterPro" id="IPR046341">
    <property type="entry name" value="SET_dom_sf"/>
</dbReference>
<dbReference type="InterPro" id="IPR002893">
    <property type="entry name" value="Znf_MYND"/>
</dbReference>
<keyword evidence="4" id="KW-0489">Methyltransferase</keyword>
<comment type="function">
    <text evidence="12">Protein-lysine N-methyltransferase. Monomethylates PRMT5, modulating its transcriptional activity. May also act as a histone methyltransferase. Plays a critical role in cardiac development. Acts as a key epigenetic regulator of gene expression during cardiac development via its dual activities as a methyltransferase and negative regulator of HDAC1.</text>
</comment>
<dbReference type="InterPro" id="IPR019734">
    <property type="entry name" value="TPR_rpt"/>
</dbReference>
<feature type="compositionally biased region" description="Acidic residues" evidence="16">
    <location>
        <begin position="217"/>
        <end position="232"/>
    </location>
</feature>
<keyword evidence="10" id="KW-0539">Nucleus</keyword>
<dbReference type="InParanoid" id="A0A1V9XX30"/>
<evidence type="ECO:0000256" key="1">
    <source>
        <dbReference type="ARBA" id="ARBA00004123"/>
    </source>
</evidence>
<dbReference type="Pfam" id="PF00856">
    <property type="entry name" value="SET"/>
    <property type="match status" value="1"/>
</dbReference>
<keyword evidence="8 15" id="KW-0863">Zinc-finger</keyword>
<evidence type="ECO:0000256" key="12">
    <source>
        <dbReference type="ARBA" id="ARBA00093423"/>
    </source>
</evidence>
<keyword evidence="7" id="KW-0479">Metal-binding</keyword>
<evidence type="ECO:0000256" key="7">
    <source>
        <dbReference type="ARBA" id="ARBA00022723"/>
    </source>
</evidence>
<dbReference type="SUPFAM" id="SSF82199">
    <property type="entry name" value="SET domain"/>
    <property type="match status" value="1"/>
</dbReference>
<accession>A0A1V9XX30</accession>
<evidence type="ECO:0000256" key="3">
    <source>
        <dbReference type="ARBA" id="ARBA00022490"/>
    </source>
</evidence>
<dbReference type="InterPro" id="IPR052097">
    <property type="entry name" value="SET-MYND_domain_protein"/>
</dbReference>
<dbReference type="GO" id="GO:0008757">
    <property type="term" value="F:S-adenosylmethionine-dependent methyltransferase activity"/>
    <property type="evidence" value="ECO:0007669"/>
    <property type="project" value="UniProtKB-ARBA"/>
</dbReference>
<feature type="domain" description="MYND-type" evidence="18">
    <location>
        <begin position="291"/>
        <end position="330"/>
    </location>
</feature>
<feature type="domain" description="SET" evidence="17">
    <location>
        <begin position="242"/>
        <end position="545"/>
    </location>
</feature>
<dbReference type="CDD" id="cd10536">
    <property type="entry name" value="SET_SMYD4"/>
    <property type="match status" value="1"/>
</dbReference>
<evidence type="ECO:0000259" key="17">
    <source>
        <dbReference type="PROSITE" id="PS50280"/>
    </source>
</evidence>
<dbReference type="GO" id="GO:0005737">
    <property type="term" value="C:cytoplasm"/>
    <property type="evidence" value="ECO:0007669"/>
    <property type="project" value="UniProtKB-SubCell"/>
</dbReference>